<evidence type="ECO:0000259" key="4">
    <source>
        <dbReference type="Pfam" id="PF25954"/>
    </source>
</evidence>
<dbReference type="PANTHER" id="PTHR30469:SF15">
    <property type="entry name" value="HLYD FAMILY OF SECRETION PROTEINS"/>
    <property type="match status" value="1"/>
</dbReference>
<gene>
    <name evidence="6" type="ORF">MGMO_50c00020</name>
</gene>
<name>V5DZG3_9GAMM</name>
<feature type="coiled-coil region" evidence="2">
    <location>
        <begin position="124"/>
        <end position="160"/>
    </location>
</feature>
<comment type="caution">
    <text evidence="6">The sequence shown here is derived from an EMBL/GenBank/DDBJ whole genome shotgun (WGS) entry which is preliminary data.</text>
</comment>
<dbReference type="GO" id="GO:1990281">
    <property type="term" value="C:efflux pump complex"/>
    <property type="evidence" value="ECO:0007669"/>
    <property type="project" value="TreeGrafter"/>
</dbReference>
<accession>V5DZG3</accession>
<dbReference type="InterPro" id="IPR058792">
    <property type="entry name" value="Beta-barrel_RND_2"/>
</dbReference>
<dbReference type="Gene3D" id="2.40.30.170">
    <property type="match status" value="1"/>
</dbReference>
<dbReference type="GO" id="GO:0015562">
    <property type="term" value="F:efflux transmembrane transporter activity"/>
    <property type="evidence" value="ECO:0007669"/>
    <property type="project" value="TreeGrafter"/>
</dbReference>
<keyword evidence="2" id="KW-0175">Coiled coil</keyword>
<dbReference type="Gene3D" id="1.10.287.470">
    <property type="entry name" value="Helix hairpin bin"/>
    <property type="match status" value="1"/>
</dbReference>
<comment type="similarity">
    <text evidence="1">Belongs to the membrane fusion protein (MFP) (TC 8.A.1) family.</text>
</comment>
<dbReference type="InterPro" id="IPR058647">
    <property type="entry name" value="BSH_CzcB-like"/>
</dbReference>
<dbReference type="Pfam" id="PF25973">
    <property type="entry name" value="BSH_CzcB"/>
    <property type="match status" value="1"/>
</dbReference>
<sequence length="298" mass="32774">MLNKKIFFLKRVGLFLALFLMPLKLSLAAQLDCLVKPEMYVELSSPTAGVLEKLLIDKGDHITKGQALAQLESSVEMAKFNQAKFEAANNSDIDNRKAQLAFNLRNRVRFQDLYQKGSLSKTEKDKAETDVTLAQTELGKAEENKKAAALALELAKAQLELKTIKSPIDGIVIDRYAMVGESVSDRAIMKLAQVNPLRVELVAPTEYFGLIQEGMQVEVRTERPANRVVTATVTKVDQLIDPASGSFSVRMSLPNPDDKLIAGVNCLAVFDFETPPLSSTPSPSTTVVVKQPLKQPDK</sequence>
<dbReference type="NCBIfam" id="TIGR01730">
    <property type="entry name" value="RND_mfp"/>
    <property type="match status" value="1"/>
</dbReference>
<evidence type="ECO:0000256" key="3">
    <source>
        <dbReference type="SAM" id="MobiDB-lite"/>
    </source>
</evidence>
<evidence type="ECO:0000256" key="1">
    <source>
        <dbReference type="ARBA" id="ARBA00009477"/>
    </source>
</evidence>
<dbReference type="EMBL" id="AYLO01000049">
    <property type="protein sequence ID" value="ESS72686.1"/>
    <property type="molecule type" value="Genomic_DNA"/>
</dbReference>
<feature type="domain" description="CzcB-like barrel-sandwich hybrid" evidence="5">
    <location>
        <begin position="43"/>
        <end position="187"/>
    </location>
</feature>
<evidence type="ECO:0000313" key="6">
    <source>
        <dbReference type="EMBL" id="ESS72686.1"/>
    </source>
</evidence>
<dbReference type="PANTHER" id="PTHR30469">
    <property type="entry name" value="MULTIDRUG RESISTANCE PROTEIN MDTA"/>
    <property type="match status" value="1"/>
</dbReference>
<dbReference type="PATRIC" id="fig|1116472.3.peg.1467"/>
<proteinExistence type="inferred from homology"/>
<dbReference type="Proteomes" id="UP000017842">
    <property type="component" value="Unassembled WGS sequence"/>
</dbReference>
<feature type="domain" description="CusB-like beta-barrel" evidence="4">
    <location>
        <begin position="203"/>
        <end position="265"/>
    </location>
</feature>
<organism evidence="6 7">
    <name type="scientific">Methyloglobulus morosus KoM1</name>
    <dbReference type="NCBI Taxonomy" id="1116472"/>
    <lineage>
        <taxon>Bacteria</taxon>
        <taxon>Pseudomonadati</taxon>
        <taxon>Pseudomonadota</taxon>
        <taxon>Gammaproteobacteria</taxon>
        <taxon>Methylococcales</taxon>
        <taxon>Methylococcaceae</taxon>
        <taxon>Methyloglobulus</taxon>
    </lineage>
</organism>
<dbReference type="AlphaFoldDB" id="V5DZG3"/>
<protein>
    <submittedName>
        <fullName evidence="6">Putative HlyD-family secretion protein</fullName>
    </submittedName>
</protein>
<evidence type="ECO:0000313" key="7">
    <source>
        <dbReference type="Proteomes" id="UP000017842"/>
    </source>
</evidence>
<dbReference type="eggNOG" id="COG0845">
    <property type="taxonomic scope" value="Bacteria"/>
</dbReference>
<dbReference type="STRING" id="1116472.MGMO_50c00020"/>
<feature type="compositionally biased region" description="Low complexity" evidence="3">
    <location>
        <begin position="277"/>
        <end position="286"/>
    </location>
</feature>
<keyword evidence="7" id="KW-1185">Reference proteome</keyword>
<feature type="region of interest" description="Disordered" evidence="3">
    <location>
        <begin position="277"/>
        <end position="298"/>
    </location>
</feature>
<dbReference type="InterPro" id="IPR006143">
    <property type="entry name" value="RND_pump_MFP"/>
</dbReference>
<evidence type="ECO:0000259" key="5">
    <source>
        <dbReference type="Pfam" id="PF25973"/>
    </source>
</evidence>
<evidence type="ECO:0000256" key="2">
    <source>
        <dbReference type="SAM" id="Coils"/>
    </source>
</evidence>
<dbReference type="SUPFAM" id="SSF111369">
    <property type="entry name" value="HlyD-like secretion proteins"/>
    <property type="match status" value="1"/>
</dbReference>
<dbReference type="Pfam" id="PF25954">
    <property type="entry name" value="Beta-barrel_RND_2"/>
    <property type="match status" value="1"/>
</dbReference>
<dbReference type="Gene3D" id="2.40.50.100">
    <property type="match status" value="1"/>
</dbReference>
<reference evidence="6 7" key="1">
    <citation type="journal article" date="2013" name="Genome Announc.">
        <title>Draft Genome Sequence of the Methanotrophic Gammaproteobacterium Methyloglobulus morosus DSM 22980 Strain KoM1.</title>
        <authorList>
            <person name="Poehlein A."/>
            <person name="Deutzmann J.S."/>
            <person name="Daniel R."/>
            <person name="Simeonova D.D."/>
        </authorList>
    </citation>
    <scope>NUCLEOTIDE SEQUENCE [LARGE SCALE GENOMIC DNA]</scope>
    <source>
        <strain evidence="6 7">KoM1</strain>
    </source>
</reference>